<keyword evidence="2" id="KW-0472">Membrane</keyword>
<gene>
    <name evidence="3" type="ORF">GCM10010227_26860</name>
</gene>
<keyword evidence="2" id="KW-1133">Transmembrane helix</keyword>
<evidence type="ECO:0000256" key="2">
    <source>
        <dbReference type="SAM" id="Phobius"/>
    </source>
</evidence>
<dbReference type="EMBL" id="BMSC01000006">
    <property type="protein sequence ID" value="GGU71264.1"/>
    <property type="molecule type" value="Genomic_DNA"/>
</dbReference>
<feature type="region of interest" description="Disordered" evidence="1">
    <location>
        <begin position="46"/>
        <end position="126"/>
    </location>
</feature>
<name>A0A8H9HN12_9ACTN</name>
<reference evidence="3" key="1">
    <citation type="journal article" date="2014" name="Int. J. Syst. Evol. Microbiol.">
        <title>Complete genome sequence of Corynebacterium casei LMG S-19264T (=DSM 44701T), isolated from a smear-ripened cheese.</title>
        <authorList>
            <consortium name="US DOE Joint Genome Institute (JGI-PGF)"/>
            <person name="Walter F."/>
            <person name="Albersmeier A."/>
            <person name="Kalinowski J."/>
            <person name="Ruckert C."/>
        </authorList>
    </citation>
    <scope>NUCLEOTIDE SEQUENCE</scope>
    <source>
        <strain evidence="3">JCM 4136</strain>
    </source>
</reference>
<accession>A0A8H9HN12</accession>
<comment type="caution">
    <text evidence="3">The sequence shown here is derived from an EMBL/GenBank/DDBJ whole genome shotgun (WGS) entry which is preliminary data.</text>
</comment>
<feature type="compositionally biased region" description="Basic residues" evidence="1">
    <location>
        <begin position="53"/>
        <end position="69"/>
    </location>
</feature>
<evidence type="ECO:0000256" key="1">
    <source>
        <dbReference type="SAM" id="MobiDB-lite"/>
    </source>
</evidence>
<reference evidence="3" key="2">
    <citation type="submission" date="2020-09" db="EMBL/GenBank/DDBJ databases">
        <authorList>
            <person name="Sun Q."/>
            <person name="Ohkuma M."/>
        </authorList>
    </citation>
    <scope>NUCLEOTIDE SEQUENCE</scope>
    <source>
        <strain evidence="3">JCM 4136</strain>
    </source>
</reference>
<dbReference type="AlphaFoldDB" id="A0A8H9HN12"/>
<feature type="compositionally biased region" description="Basic residues" evidence="1">
    <location>
        <begin position="99"/>
        <end position="117"/>
    </location>
</feature>
<organism evidence="3 4">
    <name type="scientific">Streptomyces gougerotii</name>
    <dbReference type="NCBI Taxonomy" id="53448"/>
    <lineage>
        <taxon>Bacteria</taxon>
        <taxon>Bacillati</taxon>
        <taxon>Actinomycetota</taxon>
        <taxon>Actinomycetes</taxon>
        <taxon>Kitasatosporales</taxon>
        <taxon>Streptomycetaceae</taxon>
        <taxon>Streptomyces</taxon>
        <taxon>Streptomyces diastaticus group</taxon>
    </lineage>
</organism>
<feature type="transmembrane region" description="Helical" evidence="2">
    <location>
        <begin position="16"/>
        <end position="37"/>
    </location>
</feature>
<evidence type="ECO:0000313" key="3">
    <source>
        <dbReference type="EMBL" id="GGU71264.1"/>
    </source>
</evidence>
<sequence>MTIRHTIEQVAELPPALAAALGIFVLALIVLMAWGLLRLPDHTRLSSPEARERARRRTESRRRQQKLRARRESLQRRPRRRWTRLPPLPHHRQHDDRRRGTRRRRPRRRRTPRRPRPRGGATLELDLAAPSTILGDWRRAVEDGRGVLRAASSPWQAPTA</sequence>
<evidence type="ECO:0000313" key="4">
    <source>
        <dbReference type="Proteomes" id="UP000660975"/>
    </source>
</evidence>
<dbReference type="Proteomes" id="UP000660975">
    <property type="component" value="Unassembled WGS sequence"/>
</dbReference>
<protein>
    <submittedName>
        <fullName evidence="3">Uncharacterized protein</fullName>
    </submittedName>
</protein>
<proteinExistence type="predicted"/>
<keyword evidence="2" id="KW-0812">Transmembrane</keyword>